<dbReference type="Pfam" id="PF00535">
    <property type="entry name" value="Glycos_transf_2"/>
    <property type="match status" value="1"/>
</dbReference>
<evidence type="ECO:0000256" key="1">
    <source>
        <dbReference type="ARBA" id="ARBA00006739"/>
    </source>
</evidence>
<dbReference type="SUPFAM" id="SSF53448">
    <property type="entry name" value="Nucleotide-diphospho-sugar transferases"/>
    <property type="match status" value="1"/>
</dbReference>
<gene>
    <name evidence="5" type="ORF">HH214_12105</name>
</gene>
<reference evidence="5 6" key="1">
    <citation type="submission" date="2020-04" db="EMBL/GenBank/DDBJ databases">
        <title>Genome sequencing of novel species.</title>
        <authorList>
            <person name="Heo J."/>
            <person name="Kim S.-J."/>
            <person name="Kim J.-S."/>
            <person name="Hong S.-B."/>
            <person name="Kwon S.-W."/>
        </authorList>
    </citation>
    <scope>NUCLEOTIDE SEQUENCE [LARGE SCALE GENOMIC DNA]</scope>
    <source>
        <strain evidence="5 6">F39-2</strain>
    </source>
</reference>
<feature type="domain" description="Glycosyltransferase 2-like" evidence="4">
    <location>
        <begin position="4"/>
        <end position="114"/>
    </location>
</feature>
<dbReference type="InterPro" id="IPR001173">
    <property type="entry name" value="Glyco_trans_2-like"/>
</dbReference>
<keyword evidence="3 5" id="KW-0808">Transferase</keyword>
<name>A0A7L5E202_9SPHI</name>
<evidence type="ECO:0000259" key="4">
    <source>
        <dbReference type="Pfam" id="PF00535"/>
    </source>
</evidence>
<evidence type="ECO:0000256" key="3">
    <source>
        <dbReference type="ARBA" id="ARBA00022679"/>
    </source>
</evidence>
<dbReference type="AlphaFoldDB" id="A0A7L5E202"/>
<dbReference type="Gene3D" id="3.90.550.10">
    <property type="entry name" value="Spore Coat Polysaccharide Biosynthesis Protein SpsA, Chain A"/>
    <property type="match status" value="1"/>
</dbReference>
<dbReference type="PANTHER" id="PTHR43179">
    <property type="entry name" value="RHAMNOSYLTRANSFERASE WBBL"/>
    <property type="match status" value="1"/>
</dbReference>
<proteinExistence type="inferred from homology"/>
<organism evidence="5 6">
    <name type="scientific">Mucilaginibacter robiniae</name>
    <dbReference type="NCBI Taxonomy" id="2728022"/>
    <lineage>
        <taxon>Bacteria</taxon>
        <taxon>Pseudomonadati</taxon>
        <taxon>Bacteroidota</taxon>
        <taxon>Sphingobacteriia</taxon>
        <taxon>Sphingobacteriales</taxon>
        <taxon>Sphingobacteriaceae</taxon>
        <taxon>Mucilaginibacter</taxon>
    </lineage>
</organism>
<accession>A0A7L5E202</accession>
<evidence type="ECO:0000256" key="2">
    <source>
        <dbReference type="ARBA" id="ARBA00022676"/>
    </source>
</evidence>
<protein>
    <submittedName>
        <fullName evidence="5">Glycosyltransferase</fullName>
    </submittedName>
</protein>
<keyword evidence="2" id="KW-0328">Glycosyltransferase</keyword>
<keyword evidence="6" id="KW-1185">Reference proteome</keyword>
<sequence>MRGSFVLVNYNRREELLITLAKTKAIIAQSRGEYEIVVVDNASTDGSSAAVKAQHDDVVLIENPVNTGAPAWNLGFARARGEYFIIIDDDSHVVSGLQEALDHMDVHQDIGVLALNVLTGPYTSAGWGWQDGQNIVGFIGCGAIYRKKVYEQVGGYADWIFLYANEWDLGLRVIDAGYRVSYFADCTVDHRTSALNRTNKRLRILCTKHEMGIIYKHFNTSRWKYISRLILNNLKPLQRGHFKETYYNILGFYEFFRFRKSLKQTPVSMATQNFFLNNFTTARFAFGFIKYNATRVARVLKIKPAHTFIKAK</sequence>
<dbReference type="InterPro" id="IPR029044">
    <property type="entry name" value="Nucleotide-diphossugar_trans"/>
</dbReference>
<comment type="similarity">
    <text evidence="1">Belongs to the glycosyltransferase 2 family.</text>
</comment>
<dbReference type="GO" id="GO:0016757">
    <property type="term" value="F:glycosyltransferase activity"/>
    <property type="evidence" value="ECO:0007669"/>
    <property type="project" value="UniProtKB-KW"/>
</dbReference>
<dbReference type="PANTHER" id="PTHR43179:SF12">
    <property type="entry name" value="GALACTOFURANOSYLTRANSFERASE GLFT2"/>
    <property type="match status" value="1"/>
</dbReference>
<dbReference type="Proteomes" id="UP000503278">
    <property type="component" value="Chromosome"/>
</dbReference>
<dbReference type="KEGG" id="mrob:HH214_12105"/>
<evidence type="ECO:0000313" key="6">
    <source>
        <dbReference type="Proteomes" id="UP000503278"/>
    </source>
</evidence>
<evidence type="ECO:0000313" key="5">
    <source>
        <dbReference type="EMBL" id="QJD96568.1"/>
    </source>
</evidence>
<dbReference type="EMBL" id="CP051682">
    <property type="protein sequence ID" value="QJD96568.1"/>
    <property type="molecule type" value="Genomic_DNA"/>
</dbReference>
<dbReference type="RefSeq" id="WP_169608008.1">
    <property type="nucleotide sequence ID" value="NZ_CP051682.1"/>
</dbReference>